<dbReference type="CDD" id="cd06261">
    <property type="entry name" value="TM_PBP2"/>
    <property type="match status" value="1"/>
</dbReference>
<keyword evidence="3" id="KW-1003">Cell membrane</keyword>
<dbReference type="PANTHER" id="PTHR43744:SF6">
    <property type="entry name" value="ABC TRANSPORTER PERMEASE PROTEIN YESQ-RELATED"/>
    <property type="match status" value="1"/>
</dbReference>
<dbReference type="InterPro" id="IPR000515">
    <property type="entry name" value="MetI-like"/>
</dbReference>
<feature type="transmembrane region" description="Helical" evidence="7">
    <location>
        <begin position="98"/>
        <end position="124"/>
    </location>
</feature>
<evidence type="ECO:0000256" key="6">
    <source>
        <dbReference type="ARBA" id="ARBA00023136"/>
    </source>
</evidence>
<proteinExistence type="inferred from homology"/>
<dbReference type="Pfam" id="PF00528">
    <property type="entry name" value="BPD_transp_1"/>
    <property type="match status" value="1"/>
</dbReference>
<reference evidence="10 11" key="1">
    <citation type="submission" date="2020-02" db="EMBL/GenBank/DDBJ databases">
        <authorList>
            <person name="Li X.-J."/>
            <person name="Feng X.-M."/>
        </authorList>
    </citation>
    <scope>NUCLEOTIDE SEQUENCE [LARGE SCALE GENOMIC DNA]</scope>
    <source>
        <strain evidence="10 11">CGMCC 4.7225</strain>
    </source>
</reference>
<evidence type="ECO:0000256" key="5">
    <source>
        <dbReference type="ARBA" id="ARBA00022989"/>
    </source>
</evidence>
<keyword evidence="4 7" id="KW-0812">Transmembrane</keyword>
<keyword evidence="6 7" id="KW-0472">Membrane</keyword>
<feature type="transmembrane region" description="Helical" evidence="7">
    <location>
        <begin position="170"/>
        <end position="190"/>
    </location>
</feature>
<dbReference type="PANTHER" id="PTHR43744">
    <property type="entry name" value="ABC TRANSPORTER PERMEASE PROTEIN MG189-RELATED-RELATED"/>
    <property type="match status" value="1"/>
</dbReference>
<dbReference type="Proteomes" id="UP000469185">
    <property type="component" value="Unassembled WGS sequence"/>
</dbReference>
<comment type="subcellular location">
    <subcellularLocation>
        <location evidence="1 7">Cell membrane</location>
        <topology evidence="1 7">Multi-pass membrane protein</topology>
    </subcellularLocation>
</comment>
<protein>
    <submittedName>
        <fullName evidence="10">Carbohydrate ABC transporter permease</fullName>
    </submittedName>
</protein>
<feature type="transmembrane region" description="Helical" evidence="7">
    <location>
        <begin position="270"/>
        <end position="290"/>
    </location>
</feature>
<evidence type="ECO:0000256" key="4">
    <source>
        <dbReference type="ARBA" id="ARBA00022692"/>
    </source>
</evidence>
<keyword evidence="5 7" id="KW-1133">Transmembrane helix</keyword>
<dbReference type="PROSITE" id="PS50928">
    <property type="entry name" value="ABC_TM1"/>
    <property type="match status" value="1"/>
</dbReference>
<feature type="region of interest" description="Disordered" evidence="8">
    <location>
        <begin position="1"/>
        <end position="31"/>
    </location>
</feature>
<evidence type="ECO:0000256" key="2">
    <source>
        <dbReference type="ARBA" id="ARBA00022448"/>
    </source>
</evidence>
<comment type="caution">
    <text evidence="10">The sequence shown here is derived from an EMBL/GenBank/DDBJ whole genome shotgun (WGS) entry which is preliminary data.</text>
</comment>
<evidence type="ECO:0000256" key="1">
    <source>
        <dbReference type="ARBA" id="ARBA00004651"/>
    </source>
</evidence>
<keyword evidence="11" id="KW-1185">Reference proteome</keyword>
<dbReference type="RefSeq" id="WP_163819773.1">
    <property type="nucleotide sequence ID" value="NZ_JAAGOB010000009.1"/>
</dbReference>
<dbReference type="GO" id="GO:0055085">
    <property type="term" value="P:transmembrane transport"/>
    <property type="evidence" value="ECO:0007669"/>
    <property type="project" value="InterPro"/>
</dbReference>
<dbReference type="InterPro" id="IPR035906">
    <property type="entry name" value="MetI-like_sf"/>
</dbReference>
<dbReference type="AlphaFoldDB" id="A0A6N9YPU0"/>
<organism evidence="10 11">
    <name type="scientific">Phytoactinopolyspora alkaliphila</name>
    <dbReference type="NCBI Taxonomy" id="1783498"/>
    <lineage>
        <taxon>Bacteria</taxon>
        <taxon>Bacillati</taxon>
        <taxon>Actinomycetota</taxon>
        <taxon>Actinomycetes</taxon>
        <taxon>Jiangellales</taxon>
        <taxon>Jiangellaceae</taxon>
        <taxon>Phytoactinopolyspora</taxon>
    </lineage>
</organism>
<gene>
    <name evidence="10" type="ORF">G1H11_16885</name>
</gene>
<evidence type="ECO:0000259" key="9">
    <source>
        <dbReference type="PROSITE" id="PS50928"/>
    </source>
</evidence>
<keyword evidence="2 7" id="KW-0813">Transport</keyword>
<evidence type="ECO:0000313" key="11">
    <source>
        <dbReference type="Proteomes" id="UP000469185"/>
    </source>
</evidence>
<name>A0A6N9YPU0_9ACTN</name>
<comment type="similarity">
    <text evidence="7">Belongs to the binding-protein-dependent transport system permease family.</text>
</comment>
<dbReference type="EMBL" id="JAAGOB010000009">
    <property type="protein sequence ID" value="NED96984.1"/>
    <property type="molecule type" value="Genomic_DNA"/>
</dbReference>
<evidence type="ECO:0000256" key="3">
    <source>
        <dbReference type="ARBA" id="ARBA00022475"/>
    </source>
</evidence>
<feature type="transmembrane region" description="Helical" evidence="7">
    <location>
        <begin position="40"/>
        <end position="59"/>
    </location>
</feature>
<feature type="transmembrane region" description="Helical" evidence="7">
    <location>
        <begin position="136"/>
        <end position="158"/>
    </location>
</feature>
<dbReference type="GO" id="GO:0005886">
    <property type="term" value="C:plasma membrane"/>
    <property type="evidence" value="ECO:0007669"/>
    <property type="project" value="UniProtKB-SubCell"/>
</dbReference>
<dbReference type="Gene3D" id="1.10.3720.10">
    <property type="entry name" value="MetI-like"/>
    <property type="match status" value="1"/>
</dbReference>
<evidence type="ECO:0000256" key="7">
    <source>
        <dbReference type="RuleBase" id="RU363032"/>
    </source>
</evidence>
<evidence type="ECO:0000256" key="8">
    <source>
        <dbReference type="SAM" id="MobiDB-lite"/>
    </source>
</evidence>
<feature type="domain" description="ABC transmembrane type-1" evidence="9">
    <location>
        <begin position="99"/>
        <end position="291"/>
    </location>
</feature>
<feature type="transmembrane region" description="Helical" evidence="7">
    <location>
        <begin position="211"/>
        <end position="236"/>
    </location>
</feature>
<accession>A0A6N9YPU0</accession>
<evidence type="ECO:0000313" key="10">
    <source>
        <dbReference type="EMBL" id="NED96984.1"/>
    </source>
</evidence>
<dbReference type="SUPFAM" id="SSF161098">
    <property type="entry name" value="MetI-like"/>
    <property type="match status" value="1"/>
</dbReference>
<sequence length="305" mass="33991">MVTDVAAGRRPADPQPTTTRRPLEPRPRARRARVRSMGKHTALVVAGVLMLYPVLWMVISSLRPSNEIFRAPGLFLDGLELDNYAVGWNALSQPFGHYLLNSAVVVFGCILGNLVSCSMAAYAFARLEFRGKRTLFAIMLLTIMLPIHVVIVPQYIMFSELGWVNTFWPLIMPKLLATDAFFVFLMVQFIRGIPTELDEAARIDGCGHARIFARVILPLMVPALAATAIFTFIWTWNDFFSQLIYLTDPDMYTVPVALRAFVDATSTTSWGSMFAMSVVSLLPVFFAFLVGQRFLVRGIATTGGK</sequence>